<gene>
    <name evidence="1" type="ORF">RGCCGE502_00565</name>
</gene>
<name>S3HN82_9HYPH</name>
<dbReference type="GO" id="GO:0016787">
    <property type="term" value="F:hydrolase activity"/>
    <property type="evidence" value="ECO:0007669"/>
    <property type="project" value="InterPro"/>
</dbReference>
<evidence type="ECO:0000313" key="1">
    <source>
        <dbReference type="EMBL" id="EPF00403.1"/>
    </source>
</evidence>
<dbReference type="Gene3D" id="3.40.50.1820">
    <property type="entry name" value="alpha/beta hydrolase"/>
    <property type="match status" value="1"/>
</dbReference>
<dbReference type="HOGENOM" id="CLU_088863_2_2_5"/>
<dbReference type="Pfam" id="PF06821">
    <property type="entry name" value="Ser_hydrolase"/>
    <property type="match status" value="1"/>
</dbReference>
<dbReference type="Proteomes" id="UP000014411">
    <property type="component" value="Unassembled WGS sequence"/>
</dbReference>
<dbReference type="InterPro" id="IPR010662">
    <property type="entry name" value="RBBP9/YdeN"/>
</dbReference>
<dbReference type="SUPFAM" id="SSF53474">
    <property type="entry name" value="alpha/beta-Hydrolases"/>
    <property type="match status" value="1"/>
</dbReference>
<reference evidence="1 2" key="1">
    <citation type="journal article" date="2012" name="J. Bacteriol.">
        <title>Genome sequence of Rhizobium grahamii CCGE502, a broad-host-range symbiont with low nodulation competitiveness in Phaseolus vulgaris.</title>
        <authorList>
            <person name="Althabegoiti M.J."/>
            <person name="Lozano L."/>
            <person name="Torres-Tejerizo G."/>
            <person name="Ormeno-Orrillo E."/>
            <person name="Rogel M.A."/>
            <person name="Gonzalez V."/>
            <person name="Martinez-Romero E."/>
        </authorList>
    </citation>
    <scope>NUCLEOTIDE SEQUENCE [LARGE SCALE GENOMIC DNA]</scope>
    <source>
        <strain evidence="1 2">CCGE 502</strain>
    </source>
</reference>
<keyword evidence="2" id="KW-1185">Reference proteome</keyword>
<accession>S3HN82</accession>
<dbReference type="InterPro" id="IPR029058">
    <property type="entry name" value="AB_hydrolase_fold"/>
</dbReference>
<comment type="caution">
    <text evidence="1">The sequence shown here is derived from an EMBL/GenBank/DDBJ whole genome shotgun (WGS) entry which is preliminary data.</text>
</comment>
<dbReference type="eggNOG" id="COG3545">
    <property type="taxonomic scope" value="Bacteria"/>
</dbReference>
<protein>
    <recommendedName>
        <fullName evidence="3">Serine hydrolase family protein</fullName>
    </recommendedName>
</protein>
<evidence type="ECO:0000313" key="2">
    <source>
        <dbReference type="Proteomes" id="UP000014411"/>
    </source>
</evidence>
<organism evidence="1 2">
    <name type="scientific">Rhizobium grahamii CCGE 502</name>
    <dbReference type="NCBI Taxonomy" id="990285"/>
    <lineage>
        <taxon>Bacteria</taxon>
        <taxon>Pseudomonadati</taxon>
        <taxon>Pseudomonadota</taxon>
        <taxon>Alphaproteobacteria</taxon>
        <taxon>Hyphomicrobiales</taxon>
        <taxon>Rhizobiaceae</taxon>
        <taxon>Rhizobium/Agrobacterium group</taxon>
        <taxon>Rhizobium</taxon>
    </lineage>
</organism>
<evidence type="ECO:0008006" key="3">
    <source>
        <dbReference type="Google" id="ProtNLM"/>
    </source>
</evidence>
<proteinExistence type="predicted"/>
<dbReference type="RefSeq" id="WP_016552212.1">
    <property type="nucleotide sequence ID" value="NZ_AEYE02000001.1"/>
</dbReference>
<sequence>MRDIITLPGIGGSGETHWQSRWEAADAPRMQRFSPSSWDRPELDDWIAALEHAVAQSRAEPLLVAHSLSCLLVVHWAARSRHRAGGALLVAPPNPTSPAFPCEAAGFADPPDTALPFPSLVIASSDDPFASLDYARTTANGWGSEFMEIGARGHINGTSGLEDWPQGRVALATLEARLS</sequence>
<dbReference type="EMBL" id="AEYE02000001">
    <property type="protein sequence ID" value="EPF00403.1"/>
    <property type="molecule type" value="Genomic_DNA"/>
</dbReference>
<dbReference type="AlphaFoldDB" id="S3HN82"/>